<feature type="transmembrane region" description="Helical" evidence="1">
    <location>
        <begin position="217"/>
        <end position="237"/>
    </location>
</feature>
<keyword evidence="1" id="KW-0812">Transmembrane</keyword>
<dbReference type="EMBL" id="DTMZ01000041">
    <property type="protein sequence ID" value="HGD12829.1"/>
    <property type="molecule type" value="Genomic_DNA"/>
</dbReference>
<sequence length="355" mass="39159">MIGAYLIQLLANAGLTAAVVYIPLWAKNFNATHSQIGLLVALYQGMMFFSNLLCGRWADFGDRKRFVVFGLNLSAFALFLHLLPHSLFGLFSIRALTGICAGIFPAALVAYFYTENRNLGRFSGFGSLGWGIGAIMVGFLNNRHLFLTSGLLMLFTALLAWHLLKKQPVTLKQSFFNTSVFKRNWRVYLSFLLRHLGAFSIWTIFPLYLAHLGANQLWVGLIYAINPLAQFLFMNILQPVNDTRLIRIGLLLSVIVFIAFGLATRVEQVIPIQLALALSWSCLYLGTLKQLLRRNEEKSTASGILQSVLSLAAVLGALLEGVTGAFGYRTIMLVAAGVAVSGALLYLITPEKETA</sequence>
<feature type="transmembrane region" description="Helical" evidence="1">
    <location>
        <begin position="89"/>
        <end position="112"/>
    </location>
</feature>
<feature type="transmembrane region" description="Helical" evidence="1">
    <location>
        <begin position="300"/>
        <end position="319"/>
    </location>
</feature>
<feature type="transmembrane region" description="Helical" evidence="1">
    <location>
        <begin position="66"/>
        <end position="83"/>
    </location>
</feature>
<dbReference type="PANTHER" id="PTHR23526:SF2">
    <property type="entry name" value="MAJOR FACILITATOR SUPERFAMILY (MFS) PROFILE DOMAIN-CONTAINING PROTEIN"/>
    <property type="match status" value="1"/>
</dbReference>
<dbReference type="InterPro" id="IPR052528">
    <property type="entry name" value="Sugar_transport-like"/>
</dbReference>
<dbReference type="AlphaFoldDB" id="A0A7V3UZ85"/>
<feature type="transmembrane region" description="Helical" evidence="1">
    <location>
        <begin position="269"/>
        <end position="288"/>
    </location>
</feature>
<gene>
    <name evidence="2" type="ORF">ENX16_01910</name>
</gene>
<organism evidence="2">
    <name type="scientific">candidate division WOR-3 bacterium</name>
    <dbReference type="NCBI Taxonomy" id="2052148"/>
    <lineage>
        <taxon>Bacteria</taxon>
        <taxon>Bacteria division WOR-3</taxon>
    </lineage>
</organism>
<dbReference type="Pfam" id="PF07690">
    <property type="entry name" value="MFS_1"/>
    <property type="match status" value="1"/>
</dbReference>
<dbReference type="SUPFAM" id="SSF103473">
    <property type="entry name" value="MFS general substrate transporter"/>
    <property type="match status" value="1"/>
</dbReference>
<protein>
    <submittedName>
        <fullName evidence="2">MFS transporter</fullName>
    </submittedName>
</protein>
<evidence type="ECO:0000313" key="2">
    <source>
        <dbReference type="EMBL" id="HGD12829.1"/>
    </source>
</evidence>
<proteinExistence type="predicted"/>
<dbReference type="Gene3D" id="1.20.1250.20">
    <property type="entry name" value="MFS general substrate transporter like domains"/>
    <property type="match status" value="2"/>
</dbReference>
<keyword evidence="1" id="KW-0472">Membrane</keyword>
<feature type="transmembrane region" description="Helical" evidence="1">
    <location>
        <begin position="5"/>
        <end position="24"/>
    </location>
</feature>
<dbReference type="InterPro" id="IPR036259">
    <property type="entry name" value="MFS_trans_sf"/>
</dbReference>
<dbReference type="InterPro" id="IPR011701">
    <property type="entry name" value="MFS"/>
</dbReference>
<keyword evidence="1" id="KW-1133">Transmembrane helix</keyword>
<feature type="transmembrane region" description="Helical" evidence="1">
    <location>
        <begin position="185"/>
        <end position="205"/>
    </location>
</feature>
<feature type="transmembrane region" description="Helical" evidence="1">
    <location>
        <begin position="244"/>
        <end position="263"/>
    </location>
</feature>
<comment type="caution">
    <text evidence="2">The sequence shown here is derived from an EMBL/GenBank/DDBJ whole genome shotgun (WGS) entry which is preliminary data.</text>
</comment>
<name>A0A7V3UZ85_UNCW3</name>
<dbReference type="PANTHER" id="PTHR23526">
    <property type="entry name" value="INTEGRAL MEMBRANE TRANSPORT PROTEIN-RELATED"/>
    <property type="match status" value="1"/>
</dbReference>
<reference evidence="2" key="1">
    <citation type="journal article" date="2020" name="mSystems">
        <title>Genome- and Community-Level Interaction Insights into Carbon Utilization and Element Cycling Functions of Hydrothermarchaeota in Hydrothermal Sediment.</title>
        <authorList>
            <person name="Zhou Z."/>
            <person name="Liu Y."/>
            <person name="Xu W."/>
            <person name="Pan J."/>
            <person name="Luo Z.H."/>
            <person name="Li M."/>
        </authorList>
    </citation>
    <scope>NUCLEOTIDE SEQUENCE [LARGE SCALE GENOMIC DNA]</scope>
    <source>
        <strain evidence="2">SpSt-914</strain>
    </source>
</reference>
<feature type="transmembrane region" description="Helical" evidence="1">
    <location>
        <begin position="119"/>
        <end position="139"/>
    </location>
</feature>
<feature type="transmembrane region" description="Helical" evidence="1">
    <location>
        <begin position="325"/>
        <end position="348"/>
    </location>
</feature>
<dbReference type="GO" id="GO:0022857">
    <property type="term" value="F:transmembrane transporter activity"/>
    <property type="evidence" value="ECO:0007669"/>
    <property type="project" value="InterPro"/>
</dbReference>
<feature type="transmembrane region" description="Helical" evidence="1">
    <location>
        <begin position="145"/>
        <end position="164"/>
    </location>
</feature>
<evidence type="ECO:0000256" key="1">
    <source>
        <dbReference type="SAM" id="Phobius"/>
    </source>
</evidence>
<accession>A0A7V3UZ85</accession>
<feature type="transmembrane region" description="Helical" evidence="1">
    <location>
        <begin position="36"/>
        <end position="54"/>
    </location>
</feature>